<keyword evidence="2" id="KW-1185">Reference proteome</keyword>
<reference evidence="1" key="1">
    <citation type="submission" date="2018-05" db="EMBL/GenBank/DDBJ databases">
        <title>Draft genome of Mucuna pruriens seed.</title>
        <authorList>
            <person name="Nnadi N.E."/>
            <person name="Vos R."/>
            <person name="Hasami M.H."/>
            <person name="Devisetty U.K."/>
            <person name="Aguiy J.C."/>
        </authorList>
    </citation>
    <scope>NUCLEOTIDE SEQUENCE [LARGE SCALE GENOMIC DNA]</scope>
    <source>
        <strain evidence="1">JCA_2017</strain>
    </source>
</reference>
<sequence>MVVNFDDILGVQVDKDKVMVIQSWPTPPCMSDVQSFHGLASFYRCFVRDFSTIPTPINEIIKKNMWALDRKNPNSKSSKL</sequence>
<comment type="caution">
    <text evidence="1">The sequence shown here is derived from an EMBL/GenBank/DDBJ whole genome shotgun (WGS) entry which is preliminary data.</text>
</comment>
<feature type="non-terminal residue" evidence="1">
    <location>
        <position position="1"/>
    </location>
</feature>
<dbReference type="EMBL" id="QJKJ01006163">
    <property type="protein sequence ID" value="RDX87656.1"/>
    <property type="molecule type" value="Genomic_DNA"/>
</dbReference>
<dbReference type="AlphaFoldDB" id="A0A371GAW9"/>
<dbReference type="SUPFAM" id="SSF56672">
    <property type="entry name" value="DNA/RNA polymerases"/>
    <property type="match status" value="1"/>
</dbReference>
<dbReference type="InterPro" id="IPR043502">
    <property type="entry name" value="DNA/RNA_pol_sf"/>
</dbReference>
<dbReference type="Proteomes" id="UP000257109">
    <property type="component" value="Unassembled WGS sequence"/>
</dbReference>
<dbReference type="OrthoDB" id="1909920at2759"/>
<organism evidence="1 2">
    <name type="scientific">Mucuna pruriens</name>
    <name type="common">Velvet bean</name>
    <name type="synonym">Dolichos pruriens</name>
    <dbReference type="NCBI Taxonomy" id="157652"/>
    <lineage>
        <taxon>Eukaryota</taxon>
        <taxon>Viridiplantae</taxon>
        <taxon>Streptophyta</taxon>
        <taxon>Embryophyta</taxon>
        <taxon>Tracheophyta</taxon>
        <taxon>Spermatophyta</taxon>
        <taxon>Magnoliopsida</taxon>
        <taxon>eudicotyledons</taxon>
        <taxon>Gunneridae</taxon>
        <taxon>Pentapetalae</taxon>
        <taxon>rosids</taxon>
        <taxon>fabids</taxon>
        <taxon>Fabales</taxon>
        <taxon>Fabaceae</taxon>
        <taxon>Papilionoideae</taxon>
        <taxon>50 kb inversion clade</taxon>
        <taxon>NPAAA clade</taxon>
        <taxon>indigoferoid/millettioid clade</taxon>
        <taxon>Phaseoleae</taxon>
        <taxon>Mucuna</taxon>
    </lineage>
</organism>
<evidence type="ECO:0000313" key="1">
    <source>
        <dbReference type="EMBL" id="RDX87656.1"/>
    </source>
</evidence>
<gene>
    <name evidence="1" type="primary">pol</name>
    <name evidence="1" type="ORF">CR513_30857</name>
</gene>
<name>A0A371GAW9_MUCPR</name>
<protein>
    <submittedName>
        <fullName evidence="1">Retrovirus-related Pol polyprotein from transposon gypsy</fullName>
    </submittedName>
</protein>
<proteinExistence type="predicted"/>
<dbReference type="InterPro" id="IPR043128">
    <property type="entry name" value="Rev_trsase/Diguanyl_cyclase"/>
</dbReference>
<dbReference type="Gene3D" id="3.30.70.270">
    <property type="match status" value="1"/>
</dbReference>
<dbReference type="PANTHER" id="PTHR35046:SF9">
    <property type="entry name" value="RNA-DIRECTED DNA POLYMERASE"/>
    <property type="match status" value="1"/>
</dbReference>
<dbReference type="PANTHER" id="PTHR35046">
    <property type="entry name" value="ZINC KNUCKLE (CCHC-TYPE) FAMILY PROTEIN"/>
    <property type="match status" value="1"/>
</dbReference>
<evidence type="ECO:0000313" key="2">
    <source>
        <dbReference type="Proteomes" id="UP000257109"/>
    </source>
</evidence>
<accession>A0A371GAW9</accession>